<evidence type="ECO:0000313" key="2">
    <source>
        <dbReference type="WBParaSite" id="ES5_v2.g15381.t1"/>
    </source>
</evidence>
<dbReference type="Proteomes" id="UP000887579">
    <property type="component" value="Unplaced"/>
</dbReference>
<sequence>MQNELSSITAPEQENGYEWNTPANLFELTNTVSLESRILEAGLIIKRTMQLRAAGLVRDRQAQRMVCK</sequence>
<evidence type="ECO:0000313" key="1">
    <source>
        <dbReference type="Proteomes" id="UP000887579"/>
    </source>
</evidence>
<accession>A0AC34FDL1</accession>
<reference evidence="2" key="1">
    <citation type="submission" date="2022-11" db="UniProtKB">
        <authorList>
            <consortium name="WormBaseParasite"/>
        </authorList>
    </citation>
    <scope>IDENTIFICATION</scope>
</reference>
<name>A0AC34FDL1_9BILA</name>
<proteinExistence type="predicted"/>
<protein>
    <submittedName>
        <fullName evidence="2">Uncharacterized protein</fullName>
    </submittedName>
</protein>
<organism evidence="1 2">
    <name type="scientific">Panagrolaimus sp. ES5</name>
    <dbReference type="NCBI Taxonomy" id="591445"/>
    <lineage>
        <taxon>Eukaryota</taxon>
        <taxon>Metazoa</taxon>
        <taxon>Ecdysozoa</taxon>
        <taxon>Nematoda</taxon>
        <taxon>Chromadorea</taxon>
        <taxon>Rhabditida</taxon>
        <taxon>Tylenchina</taxon>
        <taxon>Panagrolaimomorpha</taxon>
        <taxon>Panagrolaimoidea</taxon>
        <taxon>Panagrolaimidae</taxon>
        <taxon>Panagrolaimus</taxon>
    </lineage>
</organism>
<dbReference type="WBParaSite" id="ES5_v2.g15381.t1">
    <property type="protein sequence ID" value="ES5_v2.g15381.t1"/>
    <property type="gene ID" value="ES5_v2.g15381"/>
</dbReference>